<feature type="transmembrane region" description="Helical" evidence="1">
    <location>
        <begin position="55"/>
        <end position="77"/>
    </location>
</feature>
<organism evidence="2 3">
    <name type="scientific">Bifidobacterium olomucense</name>
    <dbReference type="NCBI Taxonomy" id="2675324"/>
    <lineage>
        <taxon>Bacteria</taxon>
        <taxon>Bacillati</taxon>
        <taxon>Actinomycetota</taxon>
        <taxon>Actinomycetes</taxon>
        <taxon>Bifidobacteriales</taxon>
        <taxon>Bifidobacteriaceae</taxon>
        <taxon>Bifidobacterium</taxon>
    </lineage>
</organism>
<keyword evidence="3" id="KW-1185">Reference proteome</keyword>
<name>A0A7Y0EYA2_9BIFI</name>
<protein>
    <submittedName>
        <fullName evidence="2">Uncharacterized protein</fullName>
    </submittedName>
</protein>
<keyword evidence="1" id="KW-0472">Membrane</keyword>
<accession>A0A7Y0EYA2</accession>
<evidence type="ECO:0000313" key="2">
    <source>
        <dbReference type="EMBL" id="NMM97571.1"/>
    </source>
</evidence>
<evidence type="ECO:0000256" key="1">
    <source>
        <dbReference type="SAM" id="Phobius"/>
    </source>
</evidence>
<dbReference type="Proteomes" id="UP000543419">
    <property type="component" value="Unassembled WGS sequence"/>
</dbReference>
<dbReference type="EMBL" id="JAAIIG010000002">
    <property type="protein sequence ID" value="NMM97571.1"/>
    <property type="molecule type" value="Genomic_DNA"/>
</dbReference>
<feature type="transmembrane region" description="Helical" evidence="1">
    <location>
        <begin position="83"/>
        <end position="101"/>
    </location>
</feature>
<comment type="caution">
    <text evidence="2">The sequence shown here is derived from an EMBL/GenBank/DDBJ whole genome shotgun (WGS) entry which is preliminary data.</text>
</comment>
<dbReference type="RefSeq" id="WP_169240399.1">
    <property type="nucleotide sequence ID" value="NZ_JAAIIG010000002.1"/>
</dbReference>
<keyword evidence="1" id="KW-1133">Transmembrane helix</keyword>
<sequence>MLVLGDAYSSGYAAGQAVGGALVNGVLLVVAVMLSRWLWGRVESKYELDDRPWGIGFAVAAVLVTFYEALCVGGIIAALTMMWLGRVVTVVAVLVLAWRILTRRTVLLLWLTGADCQWVADSARAGLGSFLDKVSGKLDGDGKDDAGHGDASASA</sequence>
<evidence type="ECO:0000313" key="3">
    <source>
        <dbReference type="Proteomes" id="UP000543419"/>
    </source>
</evidence>
<gene>
    <name evidence="2" type="ORF">G1C97_0520</name>
</gene>
<reference evidence="2 3" key="1">
    <citation type="submission" date="2020-02" db="EMBL/GenBank/DDBJ databases">
        <title>Characterization of phylogenetic diversity of novel bifidobacterial species isolated in Czech ZOOs.</title>
        <authorList>
            <person name="Lugli G.A."/>
            <person name="Vera N.B."/>
            <person name="Ventura M."/>
        </authorList>
    </citation>
    <scope>NUCLEOTIDE SEQUENCE [LARGE SCALE GENOMIC DNA]</scope>
    <source>
        <strain evidence="2 3">DSM 109959</strain>
    </source>
</reference>
<proteinExistence type="predicted"/>
<keyword evidence="1" id="KW-0812">Transmembrane</keyword>
<dbReference type="AlphaFoldDB" id="A0A7Y0EYA2"/>
<feature type="transmembrane region" description="Helical" evidence="1">
    <location>
        <begin position="12"/>
        <end position="34"/>
    </location>
</feature>